<organism evidence="4 5">
    <name type="scientific">Tenacibaculum todarodis</name>
    <dbReference type="NCBI Taxonomy" id="1850252"/>
    <lineage>
        <taxon>Bacteria</taxon>
        <taxon>Pseudomonadati</taxon>
        <taxon>Bacteroidota</taxon>
        <taxon>Flavobacteriia</taxon>
        <taxon>Flavobacteriales</taxon>
        <taxon>Flavobacteriaceae</taxon>
        <taxon>Tenacibaculum</taxon>
    </lineage>
</organism>
<dbReference type="GO" id="GO:0003747">
    <property type="term" value="F:translation release factor activity"/>
    <property type="evidence" value="ECO:0007669"/>
    <property type="project" value="InterPro"/>
</dbReference>
<sequence>MNSETIIKELSFKATRSSGAGGQHVNKVSSKIELSFDLENSTSLSDDEKERLKDKLSSKLTKENILILYCSESRSQHRNKDIAIKRFLDLIKIGIKRPKIRRKTKPSKASVKRKAEHKKRTSVKKALRRKPKLD</sequence>
<evidence type="ECO:0000259" key="3">
    <source>
        <dbReference type="PROSITE" id="PS00745"/>
    </source>
</evidence>
<dbReference type="GO" id="GO:0072344">
    <property type="term" value="P:rescue of stalled ribosome"/>
    <property type="evidence" value="ECO:0007669"/>
    <property type="project" value="TreeGrafter"/>
</dbReference>
<dbReference type="InterPro" id="IPR000352">
    <property type="entry name" value="Pep_chain_release_fac_I"/>
</dbReference>
<accession>A0A1L3JM33</accession>
<dbReference type="OrthoDB" id="9815709at2"/>
<gene>
    <name evidence="4" type="ORF">LPB136_12845</name>
</gene>
<feature type="region of interest" description="Disordered" evidence="2">
    <location>
        <begin position="99"/>
        <end position="134"/>
    </location>
</feature>
<evidence type="ECO:0000256" key="2">
    <source>
        <dbReference type="SAM" id="MobiDB-lite"/>
    </source>
</evidence>
<keyword evidence="5" id="KW-1185">Reference proteome</keyword>
<evidence type="ECO:0000313" key="4">
    <source>
        <dbReference type="EMBL" id="APG66205.1"/>
    </source>
</evidence>
<dbReference type="STRING" id="1850252.LPB136_12845"/>
<dbReference type="KEGG" id="ten:LPB136_12845"/>
<dbReference type="SUPFAM" id="SSF75620">
    <property type="entry name" value="Release factor"/>
    <property type="match status" value="1"/>
</dbReference>
<dbReference type="GO" id="GO:0043022">
    <property type="term" value="F:ribosome binding"/>
    <property type="evidence" value="ECO:0007669"/>
    <property type="project" value="TreeGrafter"/>
</dbReference>
<name>A0A1L3JM33_9FLAO</name>
<keyword evidence="4" id="KW-0378">Hydrolase</keyword>
<dbReference type="Gene3D" id="3.30.160.20">
    <property type="match status" value="1"/>
</dbReference>
<evidence type="ECO:0000313" key="5">
    <source>
        <dbReference type="Proteomes" id="UP000181898"/>
    </source>
</evidence>
<dbReference type="PROSITE" id="PS00745">
    <property type="entry name" value="RF_PROK_I"/>
    <property type="match status" value="1"/>
</dbReference>
<dbReference type="AlphaFoldDB" id="A0A1L3JM33"/>
<dbReference type="PANTHER" id="PTHR47814:SF1">
    <property type="entry name" value="PEPTIDYL-TRNA HYDROLASE ARFB"/>
    <property type="match status" value="1"/>
</dbReference>
<reference evidence="4 5" key="1">
    <citation type="submission" date="2016-11" db="EMBL/GenBank/DDBJ databases">
        <title>Tenacibaculum sp. LPB0136, isolated from marine environment.</title>
        <authorList>
            <person name="Kim E."/>
            <person name="Yi H."/>
        </authorList>
    </citation>
    <scope>NUCLEOTIDE SEQUENCE [LARGE SCALE GENOMIC DNA]</scope>
    <source>
        <strain evidence="4 5">LPB0136</strain>
    </source>
</reference>
<dbReference type="Proteomes" id="UP000181898">
    <property type="component" value="Chromosome"/>
</dbReference>
<proteinExistence type="inferred from homology"/>
<dbReference type="PANTHER" id="PTHR47814">
    <property type="entry name" value="PEPTIDYL-TRNA HYDROLASE ARFB"/>
    <property type="match status" value="1"/>
</dbReference>
<feature type="domain" description="Prokaryotic-type class I peptide chain release factors" evidence="3">
    <location>
        <begin position="16"/>
        <end position="32"/>
    </location>
</feature>
<evidence type="ECO:0000256" key="1">
    <source>
        <dbReference type="ARBA" id="ARBA00010835"/>
    </source>
</evidence>
<dbReference type="GO" id="GO:0004045">
    <property type="term" value="F:peptidyl-tRNA hydrolase activity"/>
    <property type="evidence" value="ECO:0007669"/>
    <property type="project" value="TreeGrafter"/>
</dbReference>
<dbReference type="InterPro" id="IPR045853">
    <property type="entry name" value="Pep_chain_release_fac_I_sf"/>
</dbReference>
<protein>
    <submittedName>
        <fullName evidence="4">Aminoacyl-tRNA hydrolase</fullName>
    </submittedName>
</protein>
<dbReference type="NCBIfam" id="NF006718">
    <property type="entry name" value="PRK09256.1"/>
    <property type="match status" value="1"/>
</dbReference>
<dbReference type="Pfam" id="PF00472">
    <property type="entry name" value="RF-1"/>
    <property type="match status" value="1"/>
</dbReference>
<comment type="similarity">
    <text evidence="1">Belongs to the prokaryotic/mitochondrial release factor family.</text>
</comment>
<dbReference type="EMBL" id="CP018155">
    <property type="protein sequence ID" value="APG66205.1"/>
    <property type="molecule type" value="Genomic_DNA"/>
</dbReference>
<dbReference type="RefSeq" id="WP_072556728.1">
    <property type="nucleotide sequence ID" value="NZ_CP018155.1"/>
</dbReference>